<dbReference type="EMBL" id="JAVRHL010000003">
    <property type="protein sequence ID" value="MDT0684143.1"/>
    <property type="molecule type" value="Genomic_DNA"/>
</dbReference>
<keyword evidence="2" id="KW-1185">Reference proteome</keyword>
<dbReference type="RefSeq" id="WP_311693285.1">
    <property type="nucleotide sequence ID" value="NZ_JAVRHL010000003.1"/>
</dbReference>
<gene>
    <name evidence="1" type="ORF">RM543_15765</name>
</gene>
<accession>A0ABU3DK99</accession>
<evidence type="ECO:0000313" key="1">
    <source>
        <dbReference type="EMBL" id="MDT0684143.1"/>
    </source>
</evidence>
<evidence type="ECO:0000313" key="2">
    <source>
        <dbReference type="Proteomes" id="UP001265259"/>
    </source>
</evidence>
<dbReference type="Proteomes" id="UP001265259">
    <property type="component" value="Unassembled WGS sequence"/>
</dbReference>
<organism evidence="1 2">
    <name type="scientific">Tropicimonas omnivorans</name>
    <dbReference type="NCBI Taxonomy" id="3075590"/>
    <lineage>
        <taxon>Bacteria</taxon>
        <taxon>Pseudomonadati</taxon>
        <taxon>Pseudomonadota</taxon>
        <taxon>Alphaproteobacteria</taxon>
        <taxon>Rhodobacterales</taxon>
        <taxon>Roseobacteraceae</taxon>
        <taxon>Tropicimonas</taxon>
    </lineage>
</organism>
<proteinExistence type="predicted"/>
<name>A0ABU3DK99_9RHOB</name>
<comment type="caution">
    <text evidence="1">The sequence shown here is derived from an EMBL/GenBank/DDBJ whole genome shotgun (WGS) entry which is preliminary data.</text>
</comment>
<reference evidence="1 2" key="1">
    <citation type="submission" date="2023-09" db="EMBL/GenBank/DDBJ databases">
        <authorList>
            <person name="Rey-Velasco X."/>
        </authorList>
    </citation>
    <scope>NUCLEOTIDE SEQUENCE [LARGE SCALE GENOMIC DNA]</scope>
    <source>
        <strain evidence="1 2">F158</strain>
    </source>
</reference>
<protein>
    <recommendedName>
        <fullName evidence="3">Lipoprotein</fullName>
    </recommendedName>
</protein>
<evidence type="ECO:0008006" key="3">
    <source>
        <dbReference type="Google" id="ProtNLM"/>
    </source>
</evidence>
<sequence length="196" mass="20291">MPDLVAGAGGVQCIGRVFKSGSIGYAERQTGRGRMMKATMLAALAAVTVLSSCGTVRESRLNPLNWFGGGRSQPVLVEDGDIAAPVDRRGLVDQVVEISVDRAPGGAIVSAVGLPPSQGFWSADLVPANAEIDGDAIPTGGAIVLDFRVFPPAEPKPAGTQPSRELTAGLFLTDQTLAGARQIIVRGARNQITSSR</sequence>